<dbReference type="STRING" id="667676.SAMN05192539_10593"/>
<dbReference type="GO" id="GO:0003676">
    <property type="term" value="F:nucleic acid binding"/>
    <property type="evidence" value="ECO:0007669"/>
    <property type="project" value="InterPro"/>
</dbReference>
<dbReference type="AlphaFoldDB" id="A0A1H7EF38"/>
<dbReference type="PANTHER" id="PTHR35004:SF6">
    <property type="entry name" value="TRANSPOSASE"/>
    <property type="match status" value="1"/>
</dbReference>
<dbReference type="InterPro" id="IPR009057">
    <property type="entry name" value="Homeodomain-like_sf"/>
</dbReference>
<protein>
    <submittedName>
        <fullName evidence="2">Integrase core domain-containing protein</fullName>
    </submittedName>
</protein>
<dbReference type="InterPro" id="IPR012337">
    <property type="entry name" value="RNaseH-like_sf"/>
</dbReference>
<organism evidence="2 3">
    <name type="scientific">Paraburkholderia diazotrophica</name>
    <dbReference type="NCBI Taxonomy" id="667676"/>
    <lineage>
        <taxon>Bacteria</taxon>
        <taxon>Pseudomonadati</taxon>
        <taxon>Pseudomonadota</taxon>
        <taxon>Betaproteobacteria</taxon>
        <taxon>Burkholderiales</taxon>
        <taxon>Burkholderiaceae</taxon>
        <taxon>Paraburkholderia</taxon>
    </lineage>
</organism>
<dbReference type="InterPro" id="IPR036397">
    <property type="entry name" value="RNaseH_sf"/>
</dbReference>
<dbReference type="InterPro" id="IPR001584">
    <property type="entry name" value="Integrase_cat-core"/>
</dbReference>
<dbReference type="SUPFAM" id="SSF46689">
    <property type="entry name" value="Homeodomain-like"/>
    <property type="match status" value="1"/>
</dbReference>
<gene>
    <name evidence="2" type="ORF">SAMN05192539_10593</name>
</gene>
<dbReference type="RefSeq" id="WP_090873788.1">
    <property type="nucleotide sequence ID" value="NZ_FNYE01000059.1"/>
</dbReference>
<dbReference type="EMBL" id="FNYE01000059">
    <property type="protein sequence ID" value="SEK12556.1"/>
    <property type="molecule type" value="Genomic_DNA"/>
</dbReference>
<dbReference type="Gene3D" id="3.30.420.10">
    <property type="entry name" value="Ribonuclease H-like superfamily/Ribonuclease H"/>
    <property type="match status" value="1"/>
</dbReference>
<dbReference type="GO" id="GO:0015074">
    <property type="term" value="P:DNA integration"/>
    <property type="evidence" value="ECO:0007669"/>
    <property type="project" value="InterPro"/>
</dbReference>
<keyword evidence="3" id="KW-1185">Reference proteome</keyword>
<dbReference type="PANTHER" id="PTHR35004">
    <property type="entry name" value="TRANSPOSASE RV3428C-RELATED"/>
    <property type="match status" value="1"/>
</dbReference>
<dbReference type="Proteomes" id="UP000198866">
    <property type="component" value="Unassembled WGS sequence"/>
</dbReference>
<name>A0A1H7EF38_9BURK</name>
<accession>A0A1H7EF38</accession>
<dbReference type="OrthoDB" id="568335at2"/>
<dbReference type="SUPFAM" id="SSF53098">
    <property type="entry name" value="Ribonuclease H-like"/>
    <property type="match status" value="1"/>
</dbReference>
<dbReference type="Pfam" id="PF00665">
    <property type="entry name" value="rve"/>
    <property type="match status" value="1"/>
</dbReference>
<dbReference type="PROSITE" id="PS50994">
    <property type="entry name" value="INTEGRASE"/>
    <property type="match status" value="1"/>
</dbReference>
<sequence length="478" mass="54172">MTELHDLPLRDRWARLRFAIVGPLLAAPPESGQLRELITALAARRWRHPVTGDDIQFGRSTIERWFYQARKAPHDPVARLRNRKRPNGAGASLSPQTVQAIRTQYRDHPGWTCQLHFDNLKVTLGAQSLPSYTTVRRYMRAQGLFRERQPRHTSTGAMLARDRLEKLEVRSFEVEHVNALWHLDFHHGSRKLLTSNGEWITPMLLCVIDDRSRVVCHAQWFLDETARSLIHGLTQAFQRRGLPRALMTDNGAAMLAEETTAGLLALGVLHQTTLPYSPYQNAKQETFWARIEGRVIAMLEGEPNLTLELLNQATHAWIEREYHHAHHSEIGGTPLKRYLAGPDVRRECPASDALRAAFRIDVTRTQRRSDGTVSLAGTRFEIPSAYRHLPRVRLRYARWDLSRVDMVDPDSDAVLCPLRPLDKAANADGQRRRLDAVNVEPPPASAPGIAPLLRQMLAEHAATGLPPAWVPADWQEGV</sequence>
<reference evidence="3" key="1">
    <citation type="submission" date="2016-10" db="EMBL/GenBank/DDBJ databases">
        <authorList>
            <person name="Varghese N."/>
            <person name="Submissions S."/>
        </authorList>
    </citation>
    <scope>NUCLEOTIDE SEQUENCE [LARGE SCALE GENOMIC DNA]</scope>
    <source>
        <strain evidence="3">LMG 26031</strain>
    </source>
</reference>
<evidence type="ECO:0000313" key="3">
    <source>
        <dbReference type="Proteomes" id="UP000198866"/>
    </source>
</evidence>
<evidence type="ECO:0000259" key="1">
    <source>
        <dbReference type="PROSITE" id="PS50994"/>
    </source>
</evidence>
<evidence type="ECO:0000313" key="2">
    <source>
        <dbReference type="EMBL" id="SEK12556.1"/>
    </source>
</evidence>
<proteinExistence type="predicted"/>
<feature type="domain" description="Integrase catalytic" evidence="1">
    <location>
        <begin position="172"/>
        <end position="342"/>
    </location>
</feature>